<dbReference type="PANTHER" id="PTHR13929">
    <property type="entry name" value="1,4-DIHYDROXY-2-NAPHTHOATE OCTAPRENYLTRANSFERASE"/>
    <property type="match status" value="1"/>
</dbReference>
<keyword evidence="5 6" id="KW-0472">Membrane</keyword>
<dbReference type="AlphaFoldDB" id="A0A977KW08"/>
<dbReference type="NCBIfam" id="TIGR02235">
    <property type="entry name" value="menA_cyano-plnt"/>
    <property type="match status" value="1"/>
</dbReference>
<dbReference type="GO" id="GO:0009234">
    <property type="term" value="P:menaquinone biosynthetic process"/>
    <property type="evidence" value="ECO:0007669"/>
    <property type="project" value="TreeGrafter"/>
</dbReference>
<reference evidence="7" key="1">
    <citation type="submission" date="2021-04" db="EMBL/GenBank/DDBJ databases">
        <title>Genome sequence of Woronichinia naegeliana from Washington state freshwater lake bloom.</title>
        <authorList>
            <person name="Dreher T.W."/>
        </authorList>
    </citation>
    <scope>NUCLEOTIDE SEQUENCE</scope>
    <source>
        <strain evidence="7">WA131</strain>
    </source>
</reference>
<evidence type="ECO:0000256" key="5">
    <source>
        <dbReference type="ARBA" id="ARBA00023136"/>
    </source>
</evidence>
<dbReference type="GO" id="GO:0005886">
    <property type="term" value="C:plasma membrane"/>
    <property type="evidence" value="ECO:0007669"/>
    <property type="project" value="UniProtKB-SubCell"/>
</dbReference>
<name>A0A977KW08_9CYAN</name>
<protein>
    <recommendedName>
        <fullName evidence="6">2-carboxy-1,4-naphthoquinone phytyltransferase</fullName>
        <ecNumber evidence="6">2.5.1.130</ecNumber>
    </recommendedName>
    <alternativeName>
        <fullName evidence="6">1,4-dihydroxy-2-naphthoate phytyltransferase</fullName>
        <shortName evidence="6">DHNA phytyltransferase</shortName>
    </alternativeName>
</protein>
<evidence type="ECO:0000256" key="1">
    <source>
        <dbReference type="ARBA" id="ARBA00004141"/>
    </source>
</evidence>
<keyword evidence="6" id="KW-0997">Cell inner membrane</keyword>
<evidence type="ECO:0000256" key="3">
    <source>
        <dbReference type="ARBA" id="ARBA00022692"/>
    </source>
</evidence>
<comment type="similarity">
    <text evidence="6">Belongs to the MenA family. Type 2 subfamily.</text>
</comment>
<feature type="transmembrane region" description="Helical" evidence="6">
    <location>
        <begin position="47"/>
        <end position="66"/>
    </location>
</feature>
<dbReference type="Proteomes" id="UP001065613">
    <property type="component" value="Chromosome"/>
</dbReference>
<evidence type="ECO:0000313" key="7">
    <source>
        <dbReference type="EMBL" id="UXE60944.1"/>
    </source>
</evidence>
<dbReference type="GO" id="GO:0042372">
    <property type="term" value="P:phylloquinone biosynthetic process"/>
    <property type="evidence" value="ECO:0007669"/>
    <property type="project" value="UniProtKB-UniRule"/>
</dbReference>
<feature type="transmembrane region" description="Helical" evidence="6">
    <location>
        <begin position="120"/>
        <end position="137"/>
    </location>
</feature>
<dbReference type="EMBL" id="CP073041">
    <property type="protein sequence ID" value="UXE60944.1"/>
    <property type="molecule type" value="Genomic_DNA"/>
</dbReference>
<dbReference type="InterPro" id="IPR000537">
    <property type="entry name" value="UbiA_prenyltransferase"/>
</dbReference>
<feature type="transmembrane region" description="Helical" evidence="6">
    <location>
        <begin position="172"/>
        <end position="193"/>
    </location>
</feature>
<dbReference type="CDD" id="cd13962">
    <property type="entry name" value="PT_UbiA_UBIAD1"/>
    <property type="match status" value="1"/>
</dbReference>
<dbReference type="InterPro" id="IPR026046">
    <property type="entry name" value="UBIAD1"/>
</dbReference>
<comment type="function">
    <text evidence="6">Involved in the synthesis of phylloquinone (vitamin K1). Catalyzes the transfer of a prenyl chain to 2-carboxy-1,4-naphthoquinone.</text>
</comment>
<keyword evidence="6" id="KW-1003">Cell membrane</keyword>
<comment type="subcellular location">
    <subcellularLocation>
        <location evidence="6">Cell inner membrane</location>
        <topology evidence="6">Multi-pass membrane protein</topology>
    </subcellularLocation>
    <subcellularLocation>
        <location evidence="1">Membrane</location>
        <topology evidence="1">Multi-pass membrane protein</topology>
    </subcellularLocation>
</comment>
<dbReference type="PIRSF" id="PIRSF005355">
    <property type="entry name" value="UBIAD1"/>
    <property type="match status" value="1"/>
</dbReference>
<dbReference type="EC" id="2.5.1.130" evidence="6"/>
<keyword evidence="2 6" id="KW-0808">Transferase</keyword>
<keyword evidence="4 6" id="KW-1133">Transmembrane helix</keyword>
<sequence>MISTSSPAPSQKKLWMAAIKPPMYSVAVIPIAVGTAFAYNQSHQFQGQIFSIFLFSAIAIIAWLNLSNDVFDADTGIDQNKAHSVVNLTGNKSLIFVLSNLFLLAGLLGIVAISWLQQDSTVILLILLDCLLGYSYQGPPFRLGYQGLGEVICFITFGPMAIAAVDYSQNQAFHWTSLTVATLVGISTSIILFCSHFHQVADDLAAGKRSPIVRLGTARGSQILTISTISFYLLAIGFILTGLAPWQTGLVFISLPLAWQLVRHVQQYHDQPNLVNNCKFLAVNFHFVSGMLLALGYLLAGLPNA</sequence>
<dbReference type="KEGG" id="wna:KA717_36870"/>
<dbReference type="Pfam" id="PF01040">
    <property type="entry name" value="UbiA"/>
    <property type="match status" value="1"/>
</dbReference>
<accession>A0A977KW08</accession>
<proteinExistence type="inferred from homology"/>
<comment type="catalytic activity">
    <reaction evidence="6">
        <text>2-carboxy-1,4-naphthoquinone + phytyl diphosphate + H(+) = demethylphylloquinone + CO2 + diphosphate</text>
        <dbReference type="Rhea" id="RHEA:47740"/>
        <dbReference type="ChEBI" id="CHEBI:15378"/>
        <dbReference type="ChEBI" id="CHEBI:16526"/>
        <dbReference type="ChEBI" id="CHEBI:31087"/>
        <dbReference type="ChEBI" id="CHEBI:33019"/>
        <dbReference type="ChEBI" id="CHEBI:75434"/>
        <dbReference type="ChEBI" id="CHEBI:87842"/>
        <dbReference type="EC" id="2.5.1.130"/>
    </reaction>
</comment>
<evidence type="ECO:0000256" key="2">
    <source>
        <dbReference type="ARBA" id="ARBA00022679"/>
    </source>
</evidence>
<feature type="transmembrane region" description="Helical" evidence="6">
    <location>
        <begin position="143"/>
        <end position="165"/>
    </location>
</feature>
<dbReference type="InterPro" id="IPR011937">
    <property type="entry name" value="DHNA_phytyltransferase_MenA"/>
</dbReference>
<feature type="transmembrane region" description="Helical" evidence="6">
    <location>
        <begin position="22"/>
        <end position="40"/>
    </location>
</feature>
<evidence type="ECO:0000256" key="4">
    <source>
        <dbReference type="ARBA" id="ARBA00022989"/>
    </source>
</evidence>
<dbReference type="GO" id="GO:0004659">
    <property type="term" value="F:prenyltransferase activity"/>
    <property type="evidence" value="ECO:0007669"/>
    <property type="project" value="UniProtKB-UniRule"/>
</dbReference>
<dbReference type="PANTHER" id="PTHR13929:SF0">
    <property type="entry name" value="UBIA PRENYLTRANSFERASE DOMAIN-CONTAINING PROTEIN 1"/>
    <property type="match status" value="1"/>
</dbReference>
<comment type="pathway">
    <text evidence="6">Cofactor biosynthesis; phylloquinone biosynthesis.</text>
</comment>
<feature type="transmembrane region" description="Helical" evidence="6">
    <location>
        <begin position="280"/>
        <end position="300"/>
    </location>
</feature>
<dbReference type="HAMAP" id="MF_01938">
    <property type="entry name" value="MenA_2"/>
    <property type="match status" value="1"/>
</dbReference>
<organism evidence="7">
    <name type="scientific">Woronichinia naegeliana WA131</name>
    <dbReference type="NCBI Taxonomy" id="2824559"/>
    <lineage>
        <taxon>Bacteria</taxon>
        <taxon>Bacillati</taxon>
        <taxon>Cyanobacteriota</taxon>
        <taxon>Cyanophyceae</taxon>
        <taxon>Synechococcales</taxon>
        <taxon>Coelosphaeriaceae</taxon>
        <taxon>Woronichinia</taxon>
    </lineage>
</organism>
<gene>
    <name evidence="6 7" type="primary">menA</name>
    <name evidence="7" type="ORF">KA717_36870</name>
</gene>
<feature type="transmembrane region" description="Helical" evidence="6">
    <location>
        <begin position="229"/>
        <end position="259"/>
    </location>
</feature>
<keyword evidence="3 6" id="KW-0812">Transmembrane</keyword>
<feature type="transmembrane region" description="Helical" evidence="6">
    <location>
        <begin position="94"/>
        <end position="113"/>
    </location>
</feature>
<evidence type="ECO:0000256" key="6">
    <source>
        <dbReference type="HAMAP-Rule" id="MF_01938"/>
    </source>
</evidence>